<keyword evidence="3" id="KW-0732">Signal</keyword>
<evidence type="ECO:0000256" key="1">
    <source>
        <dbReference type="ARBA" id="ARBA00004167"/>
    </source>
</evidence>
<dbReference type="AlphaFoldDB" id="A0A3R6J4I4"/>
<dbReference type="Pfam" id="PF01145">
    <property type="entry name" value="Band_7"/>
    <property type="match status" value="1"/>
</dbReference>
<dbReference type="PROSITE" id="PS51257">
    <property type="entry name" value="PROKAR_LIPOPROTEIN"/>
    <property type="match status" value="1"/>
</dbReference>
<feature type="chain" id="PRO_5041078425" evidence="3">
    <location>
        <begin position="20"/>
        <end position="274"/>
    </location>
</feature>
<evidence type="ECO:0000313" key="7">
    <source>
        <dbReference type="Proteomes" id="UP000284548"/>
    </source>
</evidence>
<accession>A0A3R6J4I4</accession>
<dbReference type="EMBL" id="QSFW01000014">
    <property type="protein sequence ID" value="RHA86765.1"/>
    <property type="molecule type" value="Genomic_DNA"/>
</dbReference>
<comment type="caution">
    <text evidence="6">The sequence shown here is derived from an EMBL/GenBank/DDBJ whole genome shotgun (WGS) entry which is preliminary data.</text>
</comment>
<dbReference type="RefSeq" id="WP_118190574.1">
    <property type="nucleotide sequence ID" value="NZ_JAQEAK010000069.1"/>
</dbReference>
<dbReference type="InterPro" id="IPR001107">
    <property type="entry name" value="Band_7"/>
</dbReference>
<proteinExistence type="predicted"/>
<feature type="signal peptide" evidence="3">
    <location>
        <begin position="1"/>
        <end position="19"/>
    </location>
</feature>
<evidence type="ECO:0000256" key="3">
    <source>
        <dbReference type="SAM" id="SignalP"/>
    </source>
</evidence>
<feature type="coiled-coil region" evidence="2">
    <location>
        <begin position="200"/>
        <end position="236"/>
    </location>
</feature>
<dbReference type="InterPro" id="IPR036013">
    <property type="entry name" value="Band_7/SPFH_dom_sf"/>
</dbReference>
<gene>
    <name evidence="6" type="ORF">DW192_00645</name>
    <name evidence="5" type="ORF">DW916_07810</name>
</gene>
<evidence type="ECO:0000313" key="6">
    <source>
        <dbReference type="EMBL" id="RHH85269.1"/>
    </source>
</evidence>
<dbReference type="GO" id="GO:0016020">
    <property type="term" value="C:membrane"/>
    <property type="evidence" value="ECO:0007669"/>
    <property type="project" value="UniProtKB-SubCell"/>
</dbReference>
<evidence type="ECO:0000313" key="8">
    <source>
        <dbReference type="Proteomes" id="UP000284990"/>
    </source>
</evidence>
<keyword evidence="2" id="KW-0175">Coiled coil</keyword>
<dbReference type="Proteomes" id="UP000284548">
    <property type="component" value="Unassembled WGS sequence"/>
</dbReference>
<dbReference type="Proteomes" id="UP000284990">
    <property type="component" value="Unassembled WGS sequence"/>
</dbReference>
<name>A0A3R6J4I4_9BACT</name>
<dbReference type="EMBL" id="QRKB01000001">
    <property type="protein sequence ID" value="RHH85269.1"/>
    <property type="molecule type" value="Genomic_DNA"/>
</dbReference>
<evidence type="ECO:0000313" key="5">
    <source>
        <dbReference type="EMBL" id="RHA86765.1"/>
    </source>
</evidence>
<evidence type="ECO:0000259" key="4">
    <source>
        <dbReference type="Pfam" id="PF01145"/>
    </source>
</evidence>
<evidence type="ECO:0000256" key="2">
    <source>
        <dbReference type="SAM" id="Coils"/>
    </source>
</evidence>
<protein>
    <submittedName>
        <fullName evidence="6">SPFH domain-containing protein</fullName>
    </submittedName>
</protein>
<organism evidence="6 7">
    <name type="scientific">Segatella copri</name>
    <dbReference type="NCBI Taxonomy" id="165179"/>
    <lineage>
        <taxon>Bacteria</taxon>
        <taxon>Pseudomonadati</taxon>
        <taxon>Bacteroidota</taxon>
        <taxon>Bacteroidia</taxon>
        <taxon>Bacteroidales</taxon>
        <taxon>Prevotellaceae</taxon>
        <taxon>Segatella</taxon>
    </lineage>
</organism>
<dbReference type="SUPFAM" id="SSF117892">
    <property type="entry name" value="Band 7/SPFH domain"/>
    <property type="match status" value="1"/>
</dbReference>
<comment type="subcellular location">
    <subcellularLocation>
        <location evidence="1">Membrane</location>
        <topology evidence="1">Single-pass membrane protein</topology>
    </subcellularLocation>
</comment>
<sequence>MKKIILMFCFAILGMSALTSCHSVSPDADEEAVIVKKPWFIGHGGVEQQAVQTGLTWCWWSTSGYYFKIVPVRHEITLDDLFSDDNTPLDFHTVIITQIEQGKSPILLQNYGEKWFDTNLNNYFCNLVRDHISQHSPFDLMSNRQVLNQIDTKIRKQMQDYVNALSKKKQMPIIIKEVIIGKATPNKEQLNEMNRTAKVVQAKQTQEREYEVQIAREKAERQKAKADKAYMEEMNLSAGQFINLKWIETVANKQGANIDVMVGPAESMWNIRRN</sequence>
<feature type="domain" description="Band 7" evidence="4">
    <location>
        <begin position="41"/>
        <end position="220"/>
    </location>
</feature>
<reference evidence="7 8" key="1">
    <citation type="submission" date="2018-08" db="EMBL/GenBank/DDBJ databases">
        <title>A genome reference for cultivated species of the human gut microbiota.</title>
        <authorList>
            <person name="Zou Y."/>
            <person name="Xue W."/>
            <person name="Luo G."/>
        </authorList>
    </citation>
    <scope>NUCLEOTIDE SEQUENCE [LARGE SCALE GENOMIC DNA]</scope>
    <source>
        <strain evidence="6 7">AM16-54</strain>
        <strain evidence="5 8">AM42-23AC</strain>
    </source>
</reference>